<gene>
    <name evidence="1" type="primary">Contig7466.g7976</name>
    <name evidence="1" type="ORF">STYLEM_14342</name>
</gene>
<organism evidence="1 2">
    <name type="scientific">Stylonychia lemnae</name>
    <name type="common">Ciliate</name>
    <dbReference type="NCBI Taxonomy" id="5949"/>
    <lineage>
        <taxon>Eukaryota</taxon>
        <taxon>Sar</taxon>
        <taxon>Alveolata</taxon>
        <taxon>Ciliophora</taxon>
        <taxon>Intramacronucleata</taxon>
        <taxon>Spirotrichea</taxon>
        <taxon>Stichotrichia</taxon>
        <taxon>Sporadotrichida</taxon>
        <taxon>Oxytrichidae</taxon>
        <taxon>Stylonychinae</taxon>
        <taxon>Stylonychia</taxon>
    </lineage>
</organism>
<evidence type="ECO:0000313" key="1">
    <source>
        <dbReference type="EMBL" id="CDW85268.1"/>
    </source>
</evidence>
<protein>
    <submittedName>
        <fullName evidence="1">Uncharacterized protein</fullName>
    </submittedName>
</protein>
<dbReference type="EMBL" id="CCKQ01013588">
    <property type="protein sequence ID" value="CDW85268.1"/>
    <property type="molecule type" value="Genomic_DNA"/>
</dbReference>
<accession>A0A078AWT0</accession>
<dbReference type="AlphaFoldDB" id="A0A078AWT0"/>
<keyword evidence="2" id="KW-1185">Reference proteome</keyword>
<evidence type="ECO:0000313" key="2">
    <source>
        <dbReference type="Proteomes" id="UP000039865"/>
    </source>
</evidence>
<dbReference type="InParanoid" id="A0A078AWT0"/>
<sequence length="120" mass="13808">MQLGTKNIEPITKPSPIPKTVVSTTTNTMKIIAKNLSKTRRILRTKFFSSAIFLLQNYLQHYLFNNFDHPIDQRAIIRAEQMKYTMKGRKINMKEISITVQQGSFLKNEPAVISQNKPPS</sequence>
<reference evidence="1 2" key="1">
    <citation type="submission" date="2014-06" db="EMBL/GenBank/DDBJ databases">
        <authorList>
            <person name="Swart Estienne"/>
        </authorList>
    </citation>
    <scope>NUCLEOTIDE SEQUENCE [LARGE SCALE GENOMIC DNA]</scope>
    <source>
        <strain evidence="1 2">130c</strain>
    </source>
</reference>
<proteinExistence type="predicted"/>
<name>A0A078AWT0_STYLE</name>
<dbReference type="Proteomes" id="UP000039865">
    <property type="component" value="Unassembled WGS sequence"/>
</dbReference>